<gene>
    <name evidence="6" type="ORF">VXC91_37255</name>
</gene>
<reference evidence="6" key="1">
    <citation type="submission" date="2024-01" db="EMBL/GenBank/DDBJ databases">
        <title>First draft genome sequence data of TA4-1, the type strain of Gram-positive actinobacterium Streptomyces chiangmaiensis.</title>
        <authorList>
            <person name="Yasawong M."/>
            <person name="Nantapong N."/>
        </authorList>
    </citation>
    <scope>NUCLEOTIDE SEQUENCE</scope>
    <source>
        <strain evidence="6">TA4-1</strain>
    </source>
</reference>
<dbReference type="InterPro" id="IPR036271">
    <property type="entry name" value="Tet_transcr_reg_TetR-rel_C_sf"/>
</dbReference>
<evidence type="ECO:0000313" key="6">
    <source>
        <dbReference type="EMBL" id="MED7827401.1"/>
    </source>
</evidence>
<dbReference type="InterPro" id="IPR009057">
    <property type="entry name" value="Homeodomain-like_sf"/>
</dbReference>
<dbReference type="PROSITE" id="PS50977">
    <property type="entry name" value="HTH_TETR_2"/>
    <property type="match status" value="1"/>
</dbReference>
<dbReference type="EMBL" id="JAYWVC010000229">
    <property type="protein sequence ID" value="MED7827401.1"/>
    <property type="molecule type" value="Genomic_DNA"/>
</dbReference>
<dbReference type="PRINTS" id="PR00455">
    <property type="entry name" value="HTHTETR"/>
</dbReference>
<dbReference type="Proteomes" id="UP001333996">
    <property type="component" value="Unassembled WGS sequence"/>
</dbReference>
<sequence>MTSSRTSAARARLLDTASRIFYADGIRHVGVDRIIAEAGVTRVTFYRHFPSKEDLVLAYIEQRDQQIRAAATQAFRASTDPEELLLMLMAGFGEEICRPGFRGCPFINAAAEYSDPDHPVRLAVRTHRSWFRQTVKNLVTAAGCRDSEHTTAALVLLRDGAMTGGDLDNPEAVQVQLMHAAHTIITDRRNPQ</sequence>
<comment type="caution">
    <text evidence="6">The sequence shown here is derived from an EMBL/GenBank/DDBJ whole genome shotgun (WGS) entry which is preliminary data.</text>
</comment>
<protein>
    <submittedName>
        <fullName evidence="6">TetR/AcrR family transcriptional regulator</fullName>
    </submittedName>
</protein>
<feature type="domain" description="HTH tetR-type" evidence="5">
    <location>
        <begin position="7"/>
        <end position="67"/>
    </location>
</feature>
<dbReference type="PANTHER" id="PTHR47506">
    <property type="entry name" value="TRANSCRIPTIONAL REGULATORY PROTEIN"/>
    <property type="match status" value="1"/>
</dbReference>
<evidence type="ECO:0000256" key="1">
    <source>
        <dbReference type="ARBA" id="ARBA00023015"/>
    </source>
</evidence>
<evidence type="ECO:0000256" key="3">
    <source>
        <dbReference type="ARBA" id="ARBA00023163"/>
    </source>
</evidence>
<organism evidence="6 7">
    <name type="scientific">Streptomyces chiangmaiensis</name>
    <dbReference type="NCBI Taxonomy" id="766497"/>
    <lineage>
        <taxon>Bacteria</taxon>
        <taxon>Bacillati</taxon>
        <taxon>Actinomycetota</taxon>
        <taxon>Actinomycetes</taxon>
        <taxon>Kitasatosporales</taxon>
        <taxon>Streptomycetaceae</taxon>
        <taxon>Streptomyces</taxon>
    </lineage>
</organism>
<dbReference type="SUPFAM" id="SSF46689">
    <property type="entry name" value="Homeodomain-like"/>
    <property type="match status" value="1"/>
</dbReference>
<feature type="DNA-binding region" description="H-T-H motif" evidence="4">
    <location>
        <begin position="30"/>
        <end position="49"/>
    </location>
</feature>
<dbReference type="RefSeq" id="WP_329511783.1">
    <property type="nucleotide sequence ID" value="NZ_BAAAYZ010000152.1"/>
</dbReference>
<dbReference type="SUPFAM" id="SSF48498">
    <property type="entry name" value="Tetracyclin repressor-like, C-terminal domain"/>
    <property type="match status" value="1"/>
</dbReference>
<dbReference type="Pfam" id="PF00440">
    <property type="entry name" value="TetR_N"/>
    <property type="match status" value="1"/>
</dbReference>
<proteinExistence type="predicted"/>
<dbReference type="PANTHER" id="PTHR47506:SF3">
    <property type="entry name" value="HTH-TYPE TRANSCRIPTIONAL REGULATOR LMRA"/>
    <property type="match status" value="1"/>
</dbReference>
<evidence type="ECO:0000259" key="5">
    <source>
        <dbReference type="PROSITE" id="PS50977"/>
    </source>
</evidence>
<accession>A0ABU7FU00</accession>
<evidence type="ECO:0000313" key="7">
    <source>
        <dbReference type="Proteomes" id="UP001333996"/>
    </source>
</evidence>
<name>A0ABU7FU00_9ACTN</name>
<evidence type="ECO:0000256" key="2">
    <source>
        <dbReference type="ARBA" id="ARBA00023125"/>
    </source>
</evidence>
<keyword evidence="2 4" id="KW-0238">DNA-binding</keyword>
<dbReference type="Gene3D" id="1.10.357.10">
    <property type="entry name" value="Tetracycline Repressor, domain 2"/>
    <property type="match status" value="1"/>
</dbReference>
<keyword evidence="1" id="KW-0805">Transcription regulation</keyword>
<keyword evidence="3" id="KW-0804">Transcription</keyword>
<evidence type="ECO:0000256" key="4">
    <source>
        <dbReference type="PROSITE-ProRule" id="PRU00335"/>
    </source>
</evidence>
<dbReference type="InterPro" id="IPR001647">
    <property type="entry name" value="HTH_TetR"/>
</dbReference>
<keyword evidence="7" id="KW-1185">Reference proteome</keyword>